<dbReference type="EMBL" id="BAABKI010000013">
    <property type="protein sequence ID" value="GAA5173779.1"/>
    <property type="molecule type" value="Genomic_DNA"/>
</dbReference>
<protein>
    <submittedName>
        <fullName evidence="1">Uncharacterized protein</fullName>
    </submittedName>
</protein>
<sequence length="54" mass="5876">MFSLTVGDHMTIIHSFQGEVFGPAQRQHGAEGLTPLNVTLHQSHIAWASYEGGL</sequence>
<evidence type="ECO:0000313" key="1">
    <source>
        <dbReference type="EMBL" id="GAA5173779.1"/>
    </source>
</evidence>
<accession>A0ABP9RA18</accession>
<comment type="caution">
    <text evidence="1">The sequence shown here is derived from an EMBL/GenBank/DDBJ whole genome shotgun (WGS) entry which is preliminary data.</text>
</comment>
<keyword evidence="2" id="KW-1185">Reference proteome</keyword>
<organism evidence="1 2">
    <name type="scientific">Modicisalibacter zincidurans</name>
    <dbReference type="NCBI Taxonomy" id="1178777"/>
    <lineage>
        <taxon>Bacteria</taxon>
        <taxon>Pseudomonadati</taxon>
        <taxon>Pseudomonadota</taxon>
        <taxon>Gammaproteobacteria</taxon>
        <taxon>Oceanospirillales</taxon>
        <taxon>Halomonadaceae</taxon>
        <taxon>Modicisalibacter</taxon>
    </lineage>
</organism>
<dbReference type="Proteomes" id="UP001500074">
    <property type="component" value="Unassembled WGS sequence"/>
</dbReference>
<name>A0ABP9RA18_9GAMM</name>
<reference evidence="2" key="1">
    <citation type="journal article" date="2019" name="Int. J. Syst. Evol. Microbiol.">
        <title>The Global Catalogue of Microorganisms (GCM) 10K type strain sequencing project: providing services to taxonomists for standard genome sequencing and annotation.</title>
        <authorList>
            <consortium name="The Broad Institute Genomics Platform"/>
            <consortium name="The Broad Institute Genome Sequencing Center for Infectious Disease"/>
            <person name="Wu L."/>
            <person name="Ma J."/>
        </authorList>
    </citation>
    <scope>NUCLEOTIDE SEQUENCE [LARGE SCALE GENOMIC DNA]</scope>
    <source>
        <strain evidence="2">JCM 18472</strain>
    </source>
</reference>
<evidence type="ECO:0000313" key="2">
    <source>
        <dbReference type="Proteomes" id="UP001500074"/>
    </source>
</evidence>
<proteinExistence type="predicted"/>
<gene>
    <name evidence="1" type="ORF">GCM10023342_13290</name>
</gene>
<dbReference type="RefSeq" id="WP_201448172.1">
    <property type="nucleotide sequence ID" value="NZ_BAABKI010000013.1"/>
</dbReference>